<keyword evidence="3" id="KW-1185">Reference proteome</keyword>
<dbReference type="RefSeq" id="WP_161862965.1">
    <property type="nucleotide sequence ID" value="NZ_CP046620.1"/>
</dbReference>
<dbReference type="Gene3D" id="3.90.550.10">
    <property type="entry name" value="Spore Coat Polysaccharide Biosynthesis Protein SpsA, Chain A"/>
    <property type="match status" value="1"/>
</dbReference>
<gene>
    <name evidence="2" type="ORF">GO499_15165</name>
</gene>
<dbReference type="EMBL" id="CP046620">
    <property type="protein sequence ID" value="QHQ36419.1"/>
    <property type="molecule type" value="Genomic_DNA"/>
</dbReference>
<dbReference type="AlphaFoldDB" id="A0A6P1T564"/>
<organism evidence="2 3">
    <name type="scientific">Algicella marina</name>
    <dbReference type="NCBI Taxonomy" id="2683284"/>
    <lineage>
        <taxon>Bacteria</taxon>
        <taxon>Pseudomonadati</taxon>
        <taxon>Pseudomonadota</taxon>
        <taxon>Alphaproteobacteria</taxon>
        <taxon>Rhodobacterales</taxon>
        <taxon>Paracoccaceae</taxon>
        <taxon>Algicella</taxon>
    </lineage>
</organism>
<dbReference type="InterPro" id="IPR001173">
    <property type="entry name" value="Glyco_trans_2-like"/>
</dbReference>
<sequence length="292" mass="31320">MTERIDICLCTYRRPQLAETLASLAAQTVPEDVCLRLIVADNDTAPSARGLVEGWALPFPVLYLHAPAGNISVARNAVLARADGDWLAFIDDDEIAPTGWIAALLAAVRATGTDGVFAAAEALYPAAAPGWMRAGDYHSNRPVRTRGRVATGHTCNALLRWAGTPWAQCRFDTDLGRCGGEDTVFFHEIARLGARFATAPDAAVWEPVAPARLSMRWLLTRRYRMGMSHARAAGGRPVTGAALAKAGFCGAAALVLAWHGARRRYWLLRGALHCGVVAGGFGRTAPRIYGES</sequence>
<dbReference type="GO" id="GO:0016740">
    <property type="term" value="F:transferase activity"/>
    <property type="evidence" value="ECO:0007669"/>
    <property type="project" value="UniProtKB-KW"/>
</dbReference>
<dbReference type="CDD" id="cd00761">
    <property type="entry name" value="Glyco_tranf_GTA_type"/>
    <property type="match status" value="1"/>
</dbReference>
<dbReference type="Proteomes" id="UP000464495">
    <property type="component" value="Chromosome"/>
</dbReference>
<dbReference type="SUPFAM" id="SSF53448">
    <property type="entry name" value="Nucleotide-diphospho-sugar transferases"/>
    <property type="match status" value="1"/>
</dbReference>
<evidence type="ECO:0000313" key="2">
    <source>
        <dbReference type="EMBL" id="QHQ36419.1"/>
    </source>
</evidence>
<keyword evidence="2" id="KW-0808">Transferase</keyword>
<dbReference type="InterPro" id="IPR029044">
    <property type="entry name" value="Nucleotide-diphossugar_trans"/>
</dbReference>
<name>A0A6P1T564_9RHOB</name>
<dbReference type="PANTHER" id="PTHR43685:SF2">
    <property type="entry name" value="GLYCOSYLTRANSFERASE 2-LIKE DOMAIN-CONTAINING PROTEIN"/>
    <property type="match status" value="1"/>
</dbReference>
<feature type="domain" description="Glycosyltransferase 2-like" evidence="1">
    <location>
        <begin position="7"/>
        <end position="159"/>
    </location>
</feature>
<dbReference type="KEGG" id="amaq:GO499_15165"/>
<dbReference type="PANTHER" id="PTHR43685">
    <property type="entry name" value="GLYCOSYLTRANSFERASE"/>
    <property type="match status" value="1"/>
</dbReference>
<protein>
    <submittedName>
        <fullName evidence="2">Glycosyltransferase</fullName>
    </submittedName>
</protein>
<proteinExistence type="predicted"/>
<reference evidence="2 3" key="1">
    <citation type="submission" date="2019-12" db="EMBL/GenBank/DDBJ databases">
        <title>Complete genome sequence of Algicella marina strain 9Alg 56(T) isolated from the red alga Tichocarpus crinitus.</title>
        <authorList>
            <person name="Kim S.-G."/>
            <person name="Nedashkovskaya O.I."/>
        </authorList>
    </citation>
    <scope>NUCLEOTIDE SEQUENCE [LARGE SCALE GENOMIC DNA]</scope>
    <source>
        <strain evidence="2 3">9Alg 56</strain>
    </source>
</reference>
<dbReference type="Pfam" id="PF00535">
    <property type="entry name" value="Glycos_transf_2"/>
    <property type="match status" value="1"/>
</dbReference>
<evidence type="ECO:0000259" key="1">
    <source>
        <dbReference type="Pfam" id="PF00535"/>
    </source>
</evidence>
<accession>A0A6P1T564</accession>
<dbReference type="InterPro" id="IPR050834">
    <property type="entry name" value="Glycosyltransf_2"/>
</dbReference>
<evidence type="ECO:0000313" key="3">
    <source>
        <dbReference type="Proteomes" id="UP000464495"/>
    </source>
</evidence>